<gene>
    <name evidence="2" type="ORF">GKZ95_03625</name>
</gene>
<evidence type="ECO:0000256" key="1">
    <source>
        <dbReference type="SAM" id="Phobius"/>
    </source>
</evidence>
<organism evidence="2">
    <name type="scientific">Enterococcus faecium</name>
    <name type="common">Streptococcus faecium</name>
    <dbReference type="NCBI Taxonomy" id="1352"/>
    <lineage>
        <taxon>Bacteria</taxon>
        <taxon>Bacillati</taxon>
        <taxon>Bacillota</taxon>
        <taxon>Bacilli</taxon>
        <taxon>Lactobacillales</taxon>
        <taxon>Enterococcaceae</taxon>
        <taxon>Enterococcus</taxon>
    </lineage>
</organism>
<comment type="caution">
    <text evidence="2">The sequence shown here is derived from an EMBL/GenBank/DDBJ whole genome shotgun (WGS) entry which is preliminary data.</text>
</comment>
<proteinExistence type="predicted"/>
<name>A0A6A8NHN2_ENTFC</name>
<dbReference type="RefSeq" id="WP_123864222.1">
    <property type="nucleotide sequence ID" value="NZ_JACYYY010000002.1"/>
</dbReference>
<dbReference type="EMBL" id="WLYP01000002">
    <property type="protein sequence ID" value="MTD34971.1"/>
    <property type="molecule type" value="Genomic_DNA"/>
</dbReference>
<keyword evidence="1" id="KW-0812">Transmembrane</keyword>
<accession>A0A6A8NHN2</accession>
<sequence length="153" mass="17374">MKKVFIVLIAGLTIIGSGLFVGNLFFSKEEEKEPSTIATTEELKPELFLDIEILEPNQEESQQETTINELYRGELDFQHADPTKPYLITVQFTDKEKREFLGPDKQPLRLEKEVTLGKEQGIAFLAVKGNKPMLAHIQKLKDVQVSASLKEKE</sequence>
<keyword evidence="1" id="KW-1133">Transmembrane helix</keyword>
<keyword evidence="1" id="KW-0472">Membrane</keyword>
<protein>
    <submittedName>
        <fullName evidence="2">Uncharacterized protein</fullName>
    </submittedName>
</protein>
<feature type="transmembrane region" description="Helical" evidence="1">
    <location>
        <begin position="6"/>
        <end position="26"/>
    </location>
</feature>
<evidence type="ECO:0000313" key="2">
    <source>
        <dbReference type="EMBL" id="MTD34971.1"/>
    </source>
</evidence>
<dbReference type="AlphaFoldDB" id="A0A6A8NHN2"/>
<reference evidence="2" key="1">
    <citation type="submission" date="2019-10" db="EMBL/GenBank/DDBJ databases">
        <title>Identification of the same linezolid-resistant Tn6246::fexB-poxtA-carrying Enterococcus faecium strain colonizing a hospitalized patient and bovines in different continents.</title>
        <authorList>
            <person name="Tedim A.P."/>
            <person name="Freitas A.R."/>
            <person name="Novais C."/>
            <person name="Duarte B."/>
            <person name="Elghaieb H."/>
            <person name="Abbassi M.S."/>
            <person name="Peixe L."/>
        </authorList>
    </citation>
    <scope>NUCLEOTIDE SEQUENCE</scope>
    <source>
        <strain evidence="2">2FEZ</strain>
    </source>
</reference>